<dbReference type="AlphaFoldDB" id="A0A0K2T7A9"/>
<evidence type="ECO:0000313" key="1">
    <source>
        <dbReference type="EMBL" id="CDW21974.1"/>
    </source>
</evidence>
<organism evidence="1">
    <name type="scientific">Lepeophtheirus salmonis</name>
    <name type="common">Salmon louse</name>
    <name type="synonym">Caligus salmonis</name>
    <dbReference type="NCBI Taxonomy" id="72036"/>
    <lineage>
        <taxon>Eukaryota</taxon>
        <taxon>Metazoa</taxon>
        <taxon>Ecdysozoa</taxon>
        <taxon>Arthropoda</taxon>
        <taxon>Crustacea</taxon>
        <taxon>Multicrustacea</taxon>
        <taxon>Hexanauplia</taxon>
        <taxon>Copepoda</taxon>
        <taxon>Siphonostomatoida</taxon>
        <taxon>Caligidae</taxon>
        <taxon>Lepeophtheirus</taxon>
    </lineage>
</organism>
<accession>A0A0K2T7A9</accession>
<protein>
    <submittedName>
        <fullName evidence="1">Uncharacterized protein</fullName>
    </submittedName>
</protein>
<reference evidence="1" key="1">
    <citation type="submission" date="2014-05" db="EMBL/GenBank/DDBJ databases">
        <authorList>
            <person name="Chronopoulou M."/>
        </authorList>
    </citation>
    <scope>NUCLEOTIDE SEQUENCE</scope>
    <source>
        <tissue evidence="1">Whole organism</tissue>
    </source>
</reference>
<proteinExistence type="predicted"/>
<dbReference type="EMBL" id="HACA01004613">
    <property type="protein sequence ID" value="CDW21974.1"/>
    <property type="molecule type" value="Transcribed_RNA"/>
</dbReference>
<name>A0A0K2T7A9_LEPSM</name>
<sequence length="61" mass="7059">MHISFIGIYLTYRLQNQDEKDILHRVLSISSMHLSNKDFNSRLEAQIAVTKKLNLLPICST</sequence>